<name>A0AAE0DB50_COLKA</name>
<dbReference type="EMBL" id="VYYT01000063">
    <property type="protein sequence ID" value="KAK2772792.1"/>
    <property type="molecule type" value="Genomic_DNA"/>
</dbReference>
<reference evidence="2" key="1">
    <citation type="submission" date="2023-02" db="EMBL/GenBank/DDBJ databases">
        <title>Colletotrichum kahawae CIFC_Que2 genome sequencing and assembly.</title>
        <authorList>
            <person name="Baroncelli R."/>
        </authorList>
    </citation>
    <scope>NUCLEOTIDE SEQUENCE</scope>
    <source>
        <strain evidence="2">CIFC_Que2</strain>
    </source>
</reference>
<proteinExistence type="predicted"/>
<evidence type="ECO:0000256" key="1">
    <source>
        <dbReference type="SAM" id="MobiDB-lite"/>
    </source>
</evidence>
<sequence length="492" mass="55039">MVPIPCDLPTWRAQVIHHGVGNKTLTEIKRTSGSKIPHSAFLQLRAVWLPDKLAAEAIEALRDTGLIGDFTHTIRNIVARRPGEANTFHNFLVDIGGSRDDDRDPKTPASQSSESLVNPFAVQSRFGSFVVSVGQWRQLRPAAPNRVVTSRPPMSSTPVSDHIEKQSVPPLDYDKAPSRRASSRDLDLNVEDIVSLIGSMHIETPSKVPSRVKESKVDDENPSPTRSPRESPASASGAESEAEAIAQVVGLWASSSTTAREKLRTRYEVQTSNFFSGFFYAFFPHYLSFTWTEFLEVITEEASYRFGGTSSSPIFVARTDGAFYDFNNDGSRSRCFLPFELKPYCRDEKLDATCREETAEMAAIIYEEFVRDKPHPPSQEQEDLDETHHRFMLSLNREAFYITVATFTGHYISYISSTATRANSSDLGPQHLISFQPHGPFSLMNMAHMMIFREVMLSIALKKIESRGARGQVMLETLRRHRCDAGGVPQTS</sequence>
<keyword evidence="3" id="KW-1185">Reference proteome</keyword>
<gene>
    <name evidence="2" type="ORF">CKAH01_13794</name>
</gene>
<dbReference type="Proteomes" id="UP001281614">
    <property type="component" value="Unassembled WGS sequence"/>
</dbReference>
<feature type="region of interest" description="Disordered" evidence="1">
    <location>
        <begin position="95"/>
        <end position="116"/>
    </location>
</feature>
<protein>
    <submittedName>
        <fullName evidence="2">Uncharacterized protein</fullName>
    </submittedName>
</protein>
<organism evidence="2 3">
    <name type="scientific">Colletotrichum kahawae</name>
    <name type="common">Coffee berry disease fungus</name>
    <dbReference type="NCBI Taxonomy" id="34407"/>
    <lineage>
        <taxon>Eukaryota</taxon>
        <taxon>Fungi</taxon>
        <taxon>Dikarya</taxon>
        <taxon>Ascomycota</taxon>
        <taxon>Pezizomycotina</taxon>
        <taxon>Sordariomycetes</taxon>
        <taxon>Hypocreomycetidae</taxon>
        <taxon>Glomerellales</taxon>
        <taxon>Glomerellaceae</taxon>
        <taxon>Colletotrichum</taxon>
        <taxon>Colletotrichum gloeosporioides species complex</taxon>
    </lineage>
</organism>
<feature type="compositionally biased region" description="Basic and acidic residues" evidence="1">
    <location>
        <begin position="97"/>
        <end position="106"/>
    </location>
</feature>
<feature type="region of interest" description="Disordered" evidence="1">
    <location>
        <begin position="205"/>
        <end position="240"/>
    </location>
</feature>
<feature type="compositionally biased region" description="Basic and acidic residues" evidence="1">
    <location>
        <begin position="172"/>
        <end position="184"/>
    </location>
</feature>
<comment type="caution">
    <text evidence="2">The sequence shown here is derived from an EMBL/GenBank/DDBJ whole genome shotgun (WGS) entry which is preliminary data.</text>
</comment>
<feature type="region of interest" description="Disordered" evidence="1">
    <location>
        <begin position="144"/>
        <end position="184"/>
    </location>
</feature>
<evidence type="ECO:0000313" key="2">
    <source>
        <dbReference type="EMBL" id="KAK2772792.1"/>
    </source>
</evidence>
<feature type="compositionally biased region" description="Low complexity" evidence="1">
    <location>
        <begin position="222"/>
        <end position="240"/>
    </location>
</feature>
<accession>A0AAE0DB50</accession>
<evidence type="ECO:0000313" key="3">
    <source>
        <dbReference type="Proteomes" id="UP001281614"/>
    </source>
</evidence>
<dbReference type="AlphaFoldDB" id="A0AAE0DB50"/>